<evidence type="ECO:0000256" key="1">
    <source>
        <dbReference type="SAM" id="MobiDB-lite"/>
    </source>
</evidence>
<evidence type="ECO:0000256" key="2">
    <source>
        <dbReference type="SAM" id="Phobius"/>
    </source>
</evidence>
<accession>G7JMN2</accession>
<name>G7JMN2_MEDTR</name>
<keyword evidence="2" id="KW-1133">Transmembrane helix</keyword>
<protein>
    <submittedName>
        <fullName evidence="3">Transmembrane protein, putative</fullName>
    </submittedName>
</protein>
<feature type="region of interest" description="Disordered" evidence="1">
    <location>
        <begin position="1"/>
        <end position="23"/>
    </location>
</feature>
<dbReference type="AlphaFoldDB" id="G7JMN2"/>
<feature type="compositionally biased region" description="Pro residues" evidence="1">
    <location>
        <begin position="1"/>
        <end position="11"/>
    </location>
</feature>
<organism evidence="3 5">
    <name type="scientific">Medicago truncatula</name>
    <name type="common">Barrel medic</name>
    <name type="synonym">Medicago tribuloides</name>
    <dbReference type="NCBI Taxonomy" id="3880"/>
    <lineage>
        <taxon>Eukaryota</taxon>
        <taxon>Viridiplantae</taxon>
        <taxon>Streptophyta</taxon>
        <taxon>Embryophyta</taxon>
        <taxon>Tracheophyta</taxon>
        <taxon>Spermatophyta</taxon>
        <taxon>Magnoliopsida</taxon>
        <taxon>eudicotyledons</taxon>
        <taxon>Gunneridae</taxon>
        <taxon>Pentapetalae</taxon>
        <taxon>rosids</taxon>
        <taxon>fabids</taxon>
        <taxon>Fabales</taxon>
        <taxon>Fabaceae</taxon>
        <taxon>Papilionoideae</taxon>
        <taxon>50 kb inversion clade</taxon>
        <taxon>NPAAA clade</taxon>
        <taxon>Hologalegina</taxon>
        <taxon>IRL clade</taxon>
        <taxon>Trifolieae</taxon>
        <taxon>Medicago</taxon>
    </lineage>
</organism>
<keyword evidence="2 3" id="KW-0812">Transmembrane</keyword>
<dbReference type="EnsemblPlants" id="AES91092">
    <property type="protein sequence ID" value="AES91092"/>
    <property type="gene ID" value="MTR_4g104170"/>
</dbReference>
<gene>
    <name evidence="3" type="ordered locus">MTR_4g104170</name>
</gene>
<reference evidence="3 5" key="1">
    <citation type="journal article" date="2011" name="Nature">
        <title>The Medicago genome provides insight into the evolution of rhizobial symbioses.</title>
        <authorList>
            <person name="Young N.D."/>
            <person name="Debelle F."/>
            <person name="Oldroyd G.E."/>
            <person name="Geurts R."/>
            <person name="Cannon S.B."/>
            <person name="Udvardi M.K."/>
            <person name="Benedito V.A."/>
            <person name="Mayer K.F."/>
            <person name="Gouzy J."/>
            <person name="Schoof H."/>
            <person name="Van de Peer Y."/>
            <person name="Proost S."/>
            <person name="Cook D.R."/>
            <person name="Meyers B.C."/>
            <person name="Spannagl M."/>
            <person name="Cheung F."/>
            <person name="De Mita S."/>
            <person name="Krishnakumar V."/>
            <person name="Gundlach H."/>
            <person name="Zhou S."/>
            <person name="Mudge J."/>
            <person name="Bharti A.K."/>
            <person name="Murray J.D."/>
            <person name="Naoumkina M.A."/>
            <person name="Rosen B."/>
            <person name="Silverstein K.A."/>
            <person name="Tang H."/>
            <person name="Rombauts S."/>
            <person name="Zhao P.X."/>
            <person name="Zhou P."/>
            <person name="Barbe V."/>
            <person name="Bardou P."/>
            <person name="Bechner M."/>
            <person name="Bellec A."/>
            <person name="Berger A."/>
            <person name="Berges H."/>
            <person name="Bidwell S."/>
            <person name="Bisseling T."/>
            <person name="Choisne N."/>
            <person name="Couloux A."/>
            <person name="Denny R."/>
            <person name="Deshpande S."/>
            <person name="Dai X."/>
            <person name="Doyle J.J."/>
            <person name="Dudez A.M."/>
            <person name="Farmer A.D."/>
            <person name="Fouteau S."/>
            <person name="Franken C."/>
            <person name="Gibelin C."/>
            <person name="Gish J."/>
            <person name="Goldstein S."/>
            <person name="Gonzalez A.J."/>
            <person name="Green P.J."/>
            <person name="Hallab A."/>
            <person name="Hartog M."/>
            <person name="Hua A."/>
            <person name="Humphray S.J."/>
            <person name="Jeong D.H."/>
            <person name="Jing Y."/>
            <person name="Jocker A."/>
            <person name="Kenton S.M."/>
            <person name="Kim D.J."/>
            <person name="Klee K."/>
            <person name="Lai H."/>
            <person name="Lang C."/>
            <person name="Lin S."/>
            <person name="Macmil S.L."/>
            <person name="Magdelenat G."/>
            <person name="Matthews L."/>
            <person name="McCorrison J."/>
            <person name="Monaghan E.L."/>
            <person name="Mun J.H."/>
            <person name="Najar F.Z."/>
            <person name="Nicholson C."/>
            <person name="Noirot C."/>
            <person name="O'Bleness M."/>
            <person name="Paule C.R."/>
            <person name="Poulain J."/>
            <person name="Prion F."/>
            <person name="Qin B."/>
            <person name="Qu C."/>
            <person name="Retzel E.F."/>
            <person name="Riddle C."/>
            <person name="Sallet E."/>
            <person name="Samain S."/>
            <person name="Samson N."/>
            <person name="Sanders I."/>
            <person name="Saurat O."/>
            <person name="Scarpelli C."/>
            <person name="Schiex T."/>
            <person name="Segurens B."/>
            <person name="Severin A.J."/>
            <person name="Sherrier D.J."/>
            <person name="Shi R."/>
            <person name="Sims S."/>
            <person name="Singer S.R."/>
            <person name="Sinharoy S."/>
            <person name="Sterck L."/>
            <person name="Viollet A."/>
            <person name="Wang B.B."/>
            <person name="Wang K."/>
            <person name="Wang M."/>
            <person name="Wang X."/>
            <person name="Warfsmann J."/>
            <person name="Weissenbach J."/>
            <person name="White D.D."/>
            <person name="White J.D."/>
            <person name="Wiley G.B."/>
            <person name="Wincker P."/>
            <person name="Xing Y."/>
            <person name="Yang L."/>
            <person name="Yao Z."/>
            <person name="Ying F."/>
            <person name="Zhai J."/>
            <person name="Zhou L."/>
            <person name="Zuber A."/>
            <person name="Denarie J."/>
            <person name="Dixon R.A."/>
            <person name="May G.D."/>
            <person name="Schwartz D.C."/>
            <person name="Rogers J."/>
            <person name="Quetier F."/>
            <person name="Town C.D."/>
            <person name="Roe B.A."/>
        </authorList>
    </citation>
    <scope>NUCLEOTIDE SEQUENCE [LARGE SCALE GENOMIC DNA]</scope>
    <source>
        <strain evidence="3">A17</strain>
        <strain evidence="4 5">cv. Jemalong A17</strain>
    </source>
</reference>
<dbReference type="Proteomes" id="UP000002051">
    <property type="component" value="Chromosome 4"/>
</dbReference>
<evidence type="ECO:0000313" key="4">
    <source>
        <dbReference type="EnsemblPlants" id="AES91092"/>
    </source>
</evidence>
<reference evidence="3 5" key="2">
    <citation type="journal article" date="2014" name="BMC Genomics">
        <title>An improved genome release (version Mt4.0) for the model legume Medicago truncatula.</title>
        <authorList>
            <person name="Tang H."/>
            <person name="Krishnakumar V."/>
            <person name="Bidwell S."/>
            <person name="Rosen B."/>
            <person name="Chan A."/>
            <person name="Zhou S."/>
            <person name="Gentzbittel L."/>
            <person name="Childs K.L."/>
            <person name="Yandell M."/>
            <person name="Gundlach H."/>
            <person name="Mayer K.F."/>
            <person name="Schwartz D.C."/>
            <person name="Town C.D."/>
        </authorList>
    </citation>
    <scope>GENOME REANNOTATION</scope>
    <source>
        <strain evidence="4 5">cv. Jemalong A17</strain>
    </source>
</reference>
<evidence type="ECO:0000313" key="5">
    <source>
        <dbReference type="Proteomes" id="UP000002051"/>
    </source>
</evidence>
<keyword evidence="2" id="KW-0472">Membrane</keyword>
<sequence length="91" mass="10498">MWTVPRAPPHKPNSGIKAPFDESSPQPNNIFLLSIYLKILPLTVKLILGNVTRNFKWKLLARNVAYAKVMFSLSLPKRKRDEEMRASDHRV</sequence>
<feature type="transmembrane region" description="Helical" evidence="2">
    <location>
        <begin position="30"/>
        <end position="48"/>
    </location>
</feature>
<reference evidence="4" key="3">
    <citation type="submission" date="2015-04" db="UniProtKB">
        <authorList>
            <consortium name="EnsemblPlants"/>
        </authorList>
    </citation>
    <scope>IDENTIFICATION</scope>
    <source>
        <strain evidence="4">cv. Jemalong A17</strain>
    </source>
</reference>
<dbReference type="PaxDb" id="3880-AES91092"/>
<proteinExistence type="predicted"/>
<evidence type="ECO:0000313" key="3">
    <source>
        <dbReference type="EMBL" id="AES91092.1"/>
    </source>
</evidence>
<keyword evidence="5" id="KW-1185">Reference proteome</keyword>
<dbReference type="HOGENOM" id="CLU_2430416_0_0_1"/>
<dbReference type="EMBL" id="CM001220">
    <property type="protein sequence ID" value="AES91092.1"/>
    <property type="molecule type" value="Genomic_DNA"/>
</dbReference>